<dbReference type="Proteomes" id="UP001314205">
    <property type="component" value="Unassembled WGS sequence"/>
</dbReference>
<evidence type="ECO:0000313" key="2">
    <source>
        <dbReference type="Proteomes" id="UP001314205"/>
    </source>
</evidence>
<organism evidence="1 2">
    <name type="scientific">Parnassius mnemosyne</name>
    <name type="common">clouded apollo</name>
    <dbReference type="NCBI Taxonomy" id="213953"/>
    <lineage>
        <taxon>Eukaryota</taxon>
        <taxon>Metazoa</taxon>
        <taxon>Ecdysozoa</taxon>
        <taxon>Arthropoda</taxon>
        <taxon>Hexapoda</taxon>
        <taxon>Insecta</taxon>
        <taxon>Pterygota</taxon>
        <taxon>Neoptera</taxon>
        <taxon>Endopterygota</taxon>
        <taxon>Lepidoptera</taxon>
        <taxon>Glossata</taxon>
        <taxon>Ditrysia</taxon>
        <taxon>Papilionoidea</taxon>
        <taxon>Papilionidae</taxon>
        <taxon>Parnassiinae</taxon>
        <taxon>Parnassini</taxon>
        <taxon>Parnassius</taxon>
        <taxon>Driopa</taxon>
    </lineage>
</organism>
<dbReference type="PANTHER" id="PTHR10773:SF19">
    <property type="match status" value="1"/>
</dbReference>
<gene>
    <name evidence="1" type="ORF">PARMNEM_LOCUS6118</name>
</gene>
<keyword evidence="2" id="KW-1185">Reference proteome</keyword>
<dbReference type="PANTHER" id="PTHR10773">
    <property type="entry name" value="DNA-DIRECTED RNA POLYMERASES I, II, AND III SUBUNIT RPABC2"/>
    <property type="match status" value="1"/>
</dbReference>
<name>A0AAV1KQD0_9NEOP</name>
<evidence type="ECO:0000313" key="1">
    <source>
        <dbReference type="EMBL" id="CAK1584970.1"/>
    </source>
</evidence>
<proteinExistence type="predicted"/>
<accession>A0AAV1KQD0</accession>
<dbReference type="AlphaFoldDB" id="A0AAV1KQD0"/>
<protein>
    <submittedName>
        <fullName evidence="1">Uncharacterized protein</fullName>
    </submittedName>
</protein>
<dbReference type="EMBL" id="CAVLGL010000068">
    <property type="protein sequence ID" value="CAK1584970.1"/>
    <property type="molecule type" value="Genomic_DNA"/>
</dbReference>
<reference evidence="1 2" key="1">
    <citation type="submission" date="2023-11" db="EMBL/GenBank/DDBJ databases">
        <authorList>
            <person name="Hedman E."/>
            <person name="Englund M."/>
            <person name="Stromberg M."/>
            <person name="Nyberg Akerstrom W."/>
            <person name="Nylinder S."/>
            <person name="Jareborg N."/>
            <person name="Kallberg Y."/>
            <person name="Kronander E."/>
        </authorList>
    </citation>
    <scope>NUCLEOTIDE SEQUENCE [LARGE SCALE GENOMIC DNA]</scope>
</reference>
<sequence length="703" mass="81757">MNLSRGQKMVAAVFDLYKQNNQVLEENEENSYHVLQSVPPTVETTDGSSTLREQTGSIVDRNPYFTSDSENDTMYHPVTRVSETSTSENISNSSEEDNEVLWSKYIRKHVTSTSKKVDSDTLTRKRQRNPLKWKRNTQKTLRLAGKEYTTRSGNKIGIKKVKDISCKCHYNCNFKFSLQERENLLQEYLSLKSEHARWCFIGKCVQRVPVKRTYKENQSRRKNTLVYSLFRDSQSFQVCKSFFLTTFNISAKKVETALSKLTPSGVTESDMRGKKEPPNKKSDVVKDIIRDHIKSLPTVSSHYCRSTTKRKYLPSGLSENRLYLDYVEYCKERQVVPEKASFYKFIFTNEFNYGFHRPKKDQCDHCIQFKNRPEHEQQLHKEEYDLHIIRKNEARKHKVLDKNRTKVDPGFIAFAMDLEKLLLAPNLQAGQVYYKRKLKIYNFTLYNLGDSEATNYMWHEGVGTKGASEIATCIWMHLSSLAPEIKEITLFSDTASGQNRNTIIAAMFLHAVTVLPIQTINQKFMESGHSEMECDSVHSAVENRGRHVDIYTPEGWYTVARTAKTTKPYYKIKELTYSDFIDFKSYSNKVITNKNKTDTGDNMNWLLLKWIQYRKESPKIIFFKNQLSEENFKSLPIQRKALRKSTMTPCCDLQKLYNKKLKISANKLKDLKDLCAKGTIPSVYHDFYNDLEEGLISDNSESE</sequence>
<comment type="caution">
    <text evidence="1">The sequence shown here is derived from an EMBL/GenBank/DDBJ whole genome shotgun (WGS) entry which is preliminary data.</text>
</comment>